<dbReference type="Proteomes" id="UP001591681">
    <property type="component" value="Unassembled WGS sequence"/>
</dbReference>
<feature type="compositionally biased region" description="Basic and acidic residues" evidence="1">
    <location>
        <begin position="731"/>
        <end position="742"/>
    </location>
</feature>
<keyword evidence="3" id="KW-1185">Reference proteome</keyword>
<feature type="compositionally biased region" description="Acidic residues" evidence="1">
    <location>
        <begin position="98"/>
        <end position="107"/>
    </location>
</feature>
<evidence type="ECO:0000256" key="1">
    <source>
        <dbReference type="SAM" id="MobiDB-lite"/>
    </source>
</evidence>
<accession>A0ABD1KDT7</accession>
<organism evidence="2 3">
    <name type="scientific">Coilia grayii</name>
    <name type="common">Gray's grenadier anchovy</name>
    <dbReference type="NCBI Taxonomy" id="363190"/>
    <lineage>
        <taxon>Eukaryota</taxon>
        <taxon>Metazoa</taxon>
        <taxon>Chordata</taxon>
        <taxon>Craniata</taxon>
        <taxon>Vertebrata</taxon>
        <taxon>Euteleostomi</taxon>
        <taxon>Actinopterygii</taxon>
        <taxon>Neopterygii</taxon>
        <taxon>Teleostei</taxon>
        <taxon>Clupei</taxon>
        <taxon>Clupeiformes</taxon>
        <taxon>Clupeoidei</taxon>
        <taxon>Engraulidae</taxon>
        <taxon>Coilinae</taxon>
        <taxon>Coilia</taxon>
    </lineage>
</organism>
<name>A0ABD1KDT7_9TELE</name>
<sequence length="997" mass="109866">MDVGHEQGDEAHTEDGLERSLEEGEQEEPSEHDLQLHIADDDEPCGKGNREEEHDRPNPVADMLKSSGSSSFTEITLTEVKEEEGSSPRSITPQIDSPDLEEEEEDGSTVQSLMTQTSSHTTIGQFDFYQPDPFTDNDLFRDDLFPKVEVTDSTDGFFSDPFKGTDPFASDYLFNRFEEEQYLPSEHLPDIEHETKPELEPVPECTTNMNNSHTDGMDDVGDKHLLAKEQFNGTAANLSVEGLETREECDGFEISAPACSEYIHANNSPSDVAEQSANLTHFEPSYTPKPGHLEPRDANPLSADLSDEKEQKSEGHEFNSSCPLNTNTNTDNEGQGKPTECALSSPRASEGDRYDPSGSEGSGSPLGDPVNRSITEAKRQVRRHFSCDTNMALSIVSPDNTPGHQEAFCPEGDDINGWQPEDAEVCDENSINVEFSQRTRGSSVPPKFTDQEVIGWNLSSNRNCDGCVFELCHHYPTSAETLDTLRANGDDSEYRDCDTSNSQADKTANCNAGHCEHVEQHPLSPQINEYAKYDIDQTRKNHNLYSPDLTSSGKQEVCESQYRYVDPFSPEQNDDIPINFGEVKDMEHNILVPISIAVESSDARCIELKTGDPFSPDGVVPIGSSANCQQITNLDPCHFDQNAVFMYDSVGSKHTDCEFLSSEPSVRTSWDSSGSELRDPEASTSQYSDECPKSPQKNSHTSNFGNVTHNHSFNSESEDLVCHISESKHKPIIDPETSDFRGLKSLSPEPTSDSDGCHPREYDSGCYDTGRTVSSDLRPPELMQFDPFSPEPSDAEMCDVGSESNHCSYSAFFETASNVPSRFSSWGLEPSMFTSESSHGSEQVERCEYTPTGTSSDDSVRGHPFDSESSETAGWSLSECELNRATDQNLEDAREKATTGSDISDQDGCCSELNRVARSSRHSSVPDSIAEMLFGPEPSSARFYPWDIENSNTIVCDNHSPEDSPDTLRSDFGSVSGYDINSSVAVNSGASEVPNLR</sequence>
<feature type="compositionally biased region" description="Polar residues" evidence="1">
    <location>
        <begin position="108"/>
        <end position="118"/>
    </location>
</feature>
<feature type="compositionally biased region" description="Polar residues" evidence="1">
    <location>
        <begin position="66"/>
        <end position="76"/>
    </location>
</feature>
<evidence type="ECO:0000313" key="2">
    <source>
        <dbReference type="EMBL" id="KAL2097292.1"/>
    </source>
</evidence>
<proteinExistence type="predicted"/>
<feature type="compositionally biased region" description="Polar residues" evidence="1">
    <location>
        <begin position="664"/>
        <end position="675"/>
    </location>
</feature>
<comment type="caution">
    <text evidence="2">The sequence shown here is derived from an EMBL/GenBank/DDBJ whole genome shotgun (WGS) entry which is preliminary data.</text>
</comment>
<feature type="compositionally biased region" description="Polar residues" evidence="1">
    <location>
        <begin position="318"/>
        <end position="333"/>
    </location>
</feature>
<feature type="compositionally biased region" description="Low complexity" evidence="1">
    <location>
        <begin position="356"/>
        <end position="369"/>
    </location>
</feature>
<gene>
    <name evidence="2" type="ORF">ACEWY4_006499</name>
</gene>
<feature type="region of interest" description="Disordered" evidence="1">
    <location>
        <begin position="832"/>
        <end position="908"/>
    </location>
</feature>
<feature type="compositionally biased region" description="Polar residues" evidence="1">
    <location>
        <begin position="695"/>
        <end position="710"/>
    </location>
</feature>
<feature type="compositionally biased region" description="Basic and acidic residues" evidence="1">
    <location>
        <begin position="1"/>
        <end position="22"/>
    </location>
</feature>
<feature type="compositionally biased region" description="Basic and acidic residues" evidence="1">
    <location>
        <begin position="29"/>
        <end position="57"/>
    </location>
</feature>
<feature type="region of interest" description="Disordered" evidence="1">
    <location>
        <begin position="664"/>
        <end position="710"/>
    </location>
</feature>
<dbReference type="EMBL" id="JBHFQA010000006">
    <property type="protein sequence ID" value="KAL2097292.1"/>
    <property type="molecule type" value="Genomic_DNA"/>
</dbReference>
<feature type="compositionally biased region" description="Basic and acidic residues" evidence="1">
    <location>
        <begin position="306"/>
        <end position="317"/>
    </location>
</feature>
<protein>
    <submittedName>
        <fullName evidence="2">Uncharacterized protein</fullName>
    </submittedName>
</protein>
<evidence type="ECO:0000313" key="3">
    <source>
        <dbReference type="Proteomes" id="UP001591681"/>
    </source>
</evidence>
<feature type="region of interest" description="Disordered" evidence="1">
    <location>
        <begin position="731"/>
        <end position="799"/>
    </location>
</feature>
<feature type="region of interest" description="Disordered" evidence="1">
    <location>
        <begin position="1"/>
        <end position="118"/>
    </location>
</feature>
<dbReference type="AlphaFoldDB" id="A0ABD1KDT7"/>
<feature type="compositionally biased region" description="Polar residues" evidence="1">
    <location>
        <begin position="832"/>
        <end position="841"/>
    </location>
</feature>
<reference evidence="2 3" key="1">
    <citation type="submission" date="2024-09" db="EMBL/GenBank/DDBJ databases">
        <title>A chromosome-level genome assembly of Gray's grenadier anchovy, Coilia grayii.</title>
        <authorList>
            <person name="Fu Z."/>
        </authorList>
    </citation>
    <scope>NUCLEOTIDE SEQUENCE [LARGE SCALE GENOMIC DNA]</scope>
    <source>
        <strain evidence="2">G4</strain>
        <tissue evidence="2">Muscle</tissue>
    </source>
</reference>
<feature type="region of interest" description="Disordered" evidence="1">
    <location>
        <begin position="281"/>
        <end position="371"/>
    </location>
</feature>